<evidence type="ECO:0000313" key="1">
    <source>
        <dbReference type="EMBL" id="EPG59777.1"/>
    </source>
</evidence>
<comment type="caution">
    <text evidence="1">The sequence shown here is derived from an EMBL/GenBank/DDBJ whole genome shotgun (WGS) entry which is preliminary data.</text>
</comment>
<reference evidence="1 2" key="1">
    <citation type="submission" date="2013-04" db="EMBL/GenBank/DDBJ databases">
        <authorList>
            <person name="Harkins D.M."/>
            <person name="Durkin A.S."/>
            <person name="Brinkac L.M."/>
            <person name="Haft D.H."/>
            <person name="Selengut J.D."/>
            <person name="Sanka R."/>
            <person name="DePew J."/>
            <person name="Purushe J."/>
            <person name="Chanthongthip A."/>
            <person name="Lattana O."/>
            <person name="Phetsouvanh R."/>
            <person name="Newton P.N."/>
            <person name="Vinetz J.M."/>
            <person name="Sutton G.G."/>
            <person name="Nierman W.C."/>
            <person name="Fouts D.E."/>
        </authorList>
    </citation>
    <scope>NUCLEOTIDE SEQUENCE [LARGE SCALE GENOMIC DNA]</scope>
    <source>
        <strain evidence="1 2">UI 09931</strain>
    </source>
</reference>
<proteinExistence type="predicted"/>
<dbReference type="Proteomes" id="UP000014570">
    <property type="component" value="Unassembled WGS sequence"/>
</dbReference>
<sequence>MCAVRFAILRKILDGTFFLKEILLRSSISFLDPDQKVT</sequence>
<accession>A0AAV3JGX0</accession>
<name>A0AAV3JGX0_LEPBO</name>
<evidence type="ECO:0000313" key="2">
    <source>
        <dbReference type="Proteomes" id="UP000014570"/>
    </source>
</evidence>
<evidence type="ECO:0008006" key="3">
    <source>
        <dbReference type="Google" id="ProtNLM"/>
    </source>
</evidence>
<dbReference type="EMBL" id="AHNP02000002">
    <property type="protein sequence ID" value="EPG59777.1"/>
    <property type="molecule type" value="Genomic_DNA"/>
</dbReference>
<organism evidence="1 2">
    <name type="scientific">Leptospira borgpetersenii serovar Javanica str. UI 09931</name>
    <dbReference type="NCBI Taxonomy" id="1049767"/>
    <lineage>
        <taxon>Bacteria</taxon>
        <taxon>Pseudomonadati</taxon>
        <taxon>Spirochaetota</taxon>
        <taxon>Spirochaetia</taxon>
        <taxon>Leptospirales</taxon>
        <taxon>Leptospiraceae</taxon>
        <taxon>Leptospira</taxon>
    </lineage>
</organism>
<protein>
    <recommendedName>
        <fullName evidence="3">SLEI domain protein, PF07620 family</fullName>
    </recommendedName>
</protein>
<dbReference type="AlphaFoldDB" id="A0AAV3JGX0"/>
<gene>
    <name evidence="1" type="ORF">LEP1GSC103_0939</name>
</gene>